<accession>Q3SVD5</accession>
<name>Q3SVD5_NITWN</name>
<keyword evidence="10" id="KW-1185">Reference proteome</keyword>
<feature type="region of interest" description="Disordered" evidence="7">
    <location>
        <begin position="434"/>
        <end position="456"/>
    </location>
</feature>
<dbReference type="PRINTS" id="PR00420">
    <property type="entry name" value="RNGMNOXGNASE"/>
</dbReference>
<evidence type="ECO:0000313" key="10">
    <source>
        <dbReference type="Proteomes" id="UP000002531"/>
    </source>
</evidence>
<dbReference type="eggNOG" id="COG1231">
    <property type="taxonomic scope" value="Bacteria"/>
</dbReference>
<dbReference type="SUPFAM" id="SSF54373">
    <property type="entry name" value="FAD-linked reductases, C-terminal domain"/>
    <property type="match status" value="1"/>
</dbReference>
<evidence type="ECO:0000313" key="9">
    <source>
        <dbReference type="EMBL" id="ABA03756.1"/>
    </source>
</evidence>
<evidence type="ECO:0000256" key="5">
    <source>
        <dbReference type="ARBA" id="ARBA00023070"/>
    </source>
</evidence>
<keyword evidence="9" id="KW-0560">Oxidoreductase</keyword>
<dbReference type="KEGG" id="nwi:Nwi_0489"/>
<keyword evidence="5" id="KW-0073">Auxin biosynthesis</keyword>
<gene>
    <name evidence="9" type="ordered locus">Nwi_0489</name>
</gene>
<dbReference type="SUPFAM" id="SSF51905">
    <property type="entry name" value="FAD/NAD(P)-binding domain"/>
    <property type="match status" value="1"/>
</dbReference>
<sequence>MIRSKLNRTILQKWLSGRIFLRRTGIHFAGKCSNQRGDMSQNLPSNVDVAIIGAGAAGLGAADALNDSGLSVIVLEARGRVGGRAHTIFPAPGIVFDLGCGWLHSADRNSFVAIAGRLGFEIDRTPPPWREQSFAAGFTEAEREDFLAALDAFDDRIQKAAKNDADADDDASRYLEPGNHWNPVIDAVSTYVNGCELDGVSVRDTAAYEDTKINWRVRHGYGAMIAAYARPCPVALNTRVWRIDHSATRIRIETSNGVLSATQVIVTVPTSLLANESIRFHPELPAKVNAAADLPLGIDDKVMLALDDPGNTAPKDGNLSGAIMRTKIGTYHLRPFGQPCIEGFFGGSFARELEAAGNGAFAAQAIDEITALLGSSYRRKLKPLAESRWASDPFAQGAYSHALPGRACARAVLAAPIDGRLFFAGEATSPNFFSTAHGARDSGERAAQEAMAARRR</sequence>
<dbReference type="InterPro" id="IPR036188">
    <property type="entry name" value="FAD/NAD-bd_sf"/>
</dbReference>
<evidence type="ECO:0000256" key="7">
    <source>
        <dbReference type="SAM" id="MobiDB-lite"/>
    </source>
</evidence>
<dbReference type="AlphaFoldDB" id="Q3SVD5"/>
<evidence type="ECO:0000256" key="1">
    <source>
        <dbReference type="ARBA" id="ARBA00004814"/>
    </source>
</evidence>
<dbReference type="EC" id="1.13.12.3" evidence="3"/>
<reference evidence="9 10" key="1">
    <citation type="journal article" date="2006" name="Appl. Environ. Microbiol.">
        <title>Genome sequence of the chemolithoautotrophic nitrite-oxidizing bacterium Nitrobacter winogradskyi Nb-255.</title>
        <authorList>
            <person name="Starkenburg S.R."/>
            <person name="Chain P.S."/>
            <person name="Sayavedra-Soto L.A."/>
            <person name="Hauser L."/>
            <person name="Land M.L."/>
            <person name="Larimer F.W."/>
            <person name="Malfatti S.A."/>
            <person name="Klotz M.G."/>
            <person name="Bottomley P.J."/>
            <person name="Arp D.J."/>
            <person name="Hickey W.J."/>
        </authorList>
    </citation>
    <scope>NUCLEOTIDE SEQUENCE [LARGE SCALE GENOMIC DNA]</scope>
    <source>
        <strain evidence="10">ATCC 25391 / DSM 10237 / CIP 104748 / NCIMB 11846 / Nb-255</strain>
    </source>
</reference>
<dbReference type="PANTHER" id="PTHR10742:SF410">
    <property type="entry name" value="LYSINE-SPECIFIC HISTONE DEMETHYLASE 2"/>
    <property type="match status" value="1"/>
</dbReference>
<dbReference type="GO" id="GO:0050361">
    <property type="term" value="F:tryptophan 2-monooxygenase activity"/>
    <property type="evidence" value="ECO:0007669"/>
    <property type="project" value="UniProtKB-EC"/>
</dbReference>
<comment type="similarity">
    <text evidence="2">Belongs to the tryptophan 2-monooxygenase family.</text>
</comment>
<dbReference type="EMBL" id="CP000115">
    <property type="protein sequence ID" value="ABA03756.1"/>
    <property type="molecule type" value="Genomic_DNA"/>
</dbReference>
<dbReference type="PANTHER" id="PTHR10742">
    <property type="entry name" value="FLAVIN MONOAMINE OXIDASE"/>
    <property type="match status" value="1"/>
</dbReference>
<dbReference type="Proteomes" id="UP000002531">
    <property type="component" value="Chromosome"/>
</dbReference>
<organism evidence="9 10">
    <name type="scientific">Nitrobacter winogradskyi (strain ATCC 25391 / DSM 10237 / CIP 104748 / NCIMB 11846 / Nb-255)</name>
    <dbReference type="NCBI Taxonomy" id="323098"/>
    <lineage>
        <taxon>Bacteria</taxon>
        <taxon>Pseudomonadati</taxon>
        <taxon>Pseudomonadota</taxon>
        <taxon>Alphaproteobacteria</taxon>
        <taxon>Hyphomicrobiales</taxon>
        <taxon>Nitrobacteraceae</taxon>
        <taxon>Nitrobacter</taxon>
    </lineage>
</organism>
<dbReference type="GO" id="GO:0009851">
    <property type="term" value="P:auxin biosynthetic process"/>
    <property type="evidence" value="ECO:0007669"/>
    <property type="project" value="UniProtKB-KW"/>
</dbReference>
<dbReference type="Pfam" id="PF01593">
    <property type="entry name" value="Amino_oxidase"/>
    <property type="match status" value="1"/>
</dbReference>
<dbReference type="Gene3D" id="3.50.50.60">
    <property type="entry name" value="FAD/NAD(P)-binding domain"/>
    <property type="match status" value="1"/>
</dbReference>
<proteinExistence type="inferred from homology"/>
<feature type="compositionally biased region" description="Basic and acidic residues" evidence="7">
    <location>
        <begin position="438"/>
        <end position="447"/>
    </location>
</feature>
<dbReference type="InterPro" id="IPR050281">
    <property type="entry name" value="Flavin_monoamine_oxidase"/>
</dbReference>
<evidence type="ECO:0000256" key="2">
    <source>
        <dbReference type="ARBA" id="ARBA00005833"/>
    </source>
</evidence>
<evidence type="ECO:0000256" key="4">
    <source>
        <dbReference type="ARBA" id="ARBA00017871"/>
    </source>
</evidence>
<comment type="catalytic activity">
    <reaction evidence="6">
        <text>L-tryptophan + O2 = indole-3-acetamide + CO2 + H2O</text>
        <dbReference type="Rhea" id="RHEA:16165"/>
        <dbReference type="ChEBI" id="CHEBI:15377"/>
        <dbReference type="ChEBI" id="CHEBI:15379"/>
        <dbReference type="ChEBI" id="CHEBI:16031"/>
        <dbReference type="ChEBI" id="CHEBI:16526"/>
        <dbReference type="ChEBI" id="CHEBI:57912"/>
        <dbReference type="EC" id="1.13.12.3"/>
    </reaction>
</comment>
<dbReference type="STRING" id="323098.Nwi_0489"/>
<dbReference type="HOGENOM" id="CLU_004498_10_3_5"/>
<feature type="domain" description="Amine oxidase" evidence="8">
    <location>
        <begin position="57"/>
        <end position="450"/>
    </location>
</feature>
<evidence type="ECO:0000256" key="6">
    <source>
        <dbReference type="ARBA" id="ARBA00047321"/>
    </source>
</evidence>
<dbReference type="InterPro" id="IPR002937">
    <property type="entry name" value="Amino_oxidase"/>
</dbReference>
<comment type="pathway">
    <text evidence="1">Plant hormone metabolism; auxin biosynthesis.</text>
</comment>
<evidence type="ECO:0000256" key="3">
    <source>
        <dbReference type="ARBA" id="ARBA00012535"/>
    </source>
</evidence>
<evidence type="ECO:0000259" key="8">
    <source>
        <dbReference type="Pfam" id="PF01593"/>
    </source>
</evidence>
<protein>
    <recommendedName>
        <fullName evidence="4">Tryptophan 2-monooxygenase</fullName>
        <ecNumber evidence="3">1.13.12.3</ecNumber>
    </recommendedName>
</protein>